<feature type="signal peptide" evidence="1">
    <location>
        <begin position="1"/>
        <end position="23"/>
    </location>
</feature>
<dbReference type="InterPro" id="IPR024535">
    <property type="entry name" value="RHGA/B-epi-like_pectate_lyase"/>
</dbReference>
<dbReference type="RefSeq" id="WP_161743018.1">
    <property type="nucleotide sequence ID" value="NZ_JAAAMV010000005.1"/>
</dbReference>
<dbReference type="Proteomes" id="UP000665561">
    <property type="component" value="Unassembled WGS sequence"/>
</dbReference>
<dbReference type="EMBL" id="JAAAMV010000005">
    <property type="protein sequence ID" value="NBD24214.1"/>
    <property type="molecule type" value="Genomic_DNA"/>
</dbReference>
<dbReference type="InterPro" id="IPR011050">
    <property type="entry name" value="Pectin_lyase_fold/virulence"/>
</dbReference>
<comment type="caution">
    <text evidence="4">The sequence shown here is derived from an EMBL/GenBank/DDBJ whole genome shotgun (WGS) entry which is preliminary data.</text>
</comment>
<dbReference type="Pfam" id="PF13229">
    <property type="entry name" value="Beta_helix"/>
    <property type="match status" value="1"/>
</dbReference>
<dbReference type="InterPro" id="IPR039448">
    <property type="entry name" value="Beta_helix"/>
</dbReference>
<dbReference type="InterPro" id="IPR006626">
    <property type="entry name" value="PbH1"/>
</dbReference>
<accession>A0ABW9XNK0</accession>
<protein>
    <recommendedName>
        <fullName evidence="6">Pectate lyase superfamily protein domain-containing protein</fullName>
    </recommendedName>
</protein>
<sequence length="458" mass="48628">MKSSIKKMTVLFAAIALVSFGFANIFSAKAFASSKTINVKEMGAKGDGRTDDTAAIQKALDQGSRTSATVYFPSGTYSVNPSKTLSVNGNTKVQGAGSGTVIKASSGSFGWELVRVYGQNVDISSISLDGNKQVNRVLVVNGGSSSIRVSGVNVMNASESKDPSSDYYSAVVAGILVYGNTSKVTIDNVDVHDIYSINKVDGSLVARGIYVTTTWNAKETAAKNLTITNSHIHHIGPADDGDGIYYEDPNLDNNMGQDTNSVISNNTFDNCAKRAIKIYAQGVKVTNNHITNSYNKSNYYQGTNKGQLAPDMFSAISVYGDNNTISNNQIDGIGSYYAAIEVSASQTLKNITIINNTIIMGQSSNIGGTTAIRLGNISNFNISSNKIINGERGIWTWQNAEQGVINGNNISMVQGGGIDLSTYLAGAVQRNITCKNNAITAKNFSVLTARSNVNVVLL</sequence>
<evidence type="ECO:0000313" key="4">
    <source>
        <dbReference type="EMBL" id="NBD24214.1"/>
    </source>
</evidence>
<dbReference type="Gene3D" id="2.160.20.10">
    <property type="entry name" value="Single-stranded right-handed beta-helix, Pectin lyase-like"/>
    <property type="match status" value="1"/>
</dbReference>
<keyword evidence="5" id="KW-1185">Reference proteome</keyword>
<proteinExistence type="predicted"/>
<evidence type="ECO:0000259" key="2">
    <source>
        <dbReference type="Pfam" id="PF12708"/>
    </source>
</evidence>
<dbReference type="InterPro" id="IPR012334">
    <property type="entry name" value="Pectin_lyas_fold"/>
</dbReference>
<organism evidence="4 5">
    <name type="scientific">Paenibacillus glycinis</name>
    <dbReference type="NCBI Taxonomy" id="2697035"/>
    <lineage>
        <taxon>Bacteria</taxon>
        <taxon>Bacillati</taxon>
        <taxon>Bacillota</taxon>
        <taxon>Bacilli</taxon>
        <taxon>Bacillales</taxon>
        <taxon>Paenibacillaceae</taxon>
        <taxon>Paenibacillus</taxon>
    </lineage>
</organism>
<feature type="chain" id="PRO_5046560600" description="Pectate lyase superfamily protein domain-containing protein" evidence="1">
    <location>
        <begin position="24"/>
        <end position="458"/>
    </location>
</feature>
<feature type="domain" description="Right handed beta helix" evidence="3">
    <location>
        <begin position="314"/>
        <end position="452"/>
    </location>
</feature>
<keyword evidence="1" id="KW-0732">Signal</keyword>
<evidence type="ECO:0000259" key="3">
    <source>
        <dbReference type="Pfam" id="PF13229"/>
    </source>
</evidence>
<evidence type="ECO:0000256" key="1">
    <source>
        <dbReference type="SAM" id="SignalP"/>
    </source>
</evidence>
<gene>
    <name evidence="4" type="ORF">GT019_10035</name>
</gene>
<evidence type="ECO:0000313" key="5">
    <source>
        <dbReference type="Proteomes" id="UP000665561"/>
    </source>
</evidence>
<dbReference type="SMART" id="SM00710">
    <property type="entry name" value="PbH1"/>
    <property type="match status" value="9"/>
</dbReference>
<dbReference type="SUPFAM" id="SSF51126">
    <property type="entry name" value="Pectin lyase-like"/>
    <property type="match status" value="1"/>
</dbReference>
<dbReference type="Pfam" id="PF12708">
    <property type="entry name" value="Pect-lyase_RHGA_epim"/>
    <property type="match status" value="1"/>
</dbReference>
<feature type="domain" description="Rhamnogalacturonase A/B/Epimerase-like pectate lyase" evidence="2">
    <location>
        <begin position="37"/>
        <end position="294"/>
    </location>
</feature>
<evidence type="ECO:0008006" key="6">
    <source>
        <dbReference type="Google" id="ProtNLM"/>
    </source>
</evidence>
<name>A0ABW9XNK0_9BACL</name>
<reference evidence="4 5" key="1">
    <citation type="submission" date="2020-01" db="EMBL/GenBank/DDBJ databases">
        <title>Paenibacillus soybeanensis sp. nov. isolated from the nodules of soybean (Glycine max(L.) Merr).</title>
        <authorList>
            <person name="Wang H."/>
        </authorList>
    </citation>
    <scope>NUCLEOTIDE SEQUENCE [LARGE SCALE GENOMIC DNA]</scope>
    <source>
        <strain evidence="4 5">T1</strain>
    </source>
</reference>